<evidence type="ECO:0000313" key="2">
    <source>
        <dbReference type="Proteomes" id="UP000279833"/>
    </source>
</evidence>
<name>A0A183KQ82_9TREM</name>
<protein>
    <submittedName>
        <fullName evidence="3">Transposase</fullName>
    </submittedName>
</protein>
<reference evidence="1 2" key="2">
    <citation type="submission" date="2018-11" db="EMBL/GenBank/DDBJ databases">
        <authorList>
            <consortium name="Pathogen Informatics"/>
        </authorList>
    </citation>
    <scope>NUCLEOTIDE SEQUENCE [LARGE SCALE GENOMIC DNA]</scope>
    <source>
        <strain evidence="1">Dakar</strain>
        <strain evidence="2">Dakar, Senegal</strain>
    </source>
</reference>
<evidence type="ECO:0000313" key="1">
    <source>
        <dbReference type="EMBL" id="VDP63106.1"/>
    </source>
</evidence>
<dbReference type="EMBL" id="UZAK01039521">
    <property type="protein sequence ID" value="VDP63106.1"/>
    <property type="molecule type" value="Genomic_DNA"/>
</dbReference>
<sequence>MRQLHDTIKILARSYRKPERSVKNEEGKVITDIKKQRNRWVEHFEELLNRPAPRNSPNIEVAPTDLPIDVGLPDWKKEHVIT</sequence>
<organism evidence="3">
    <name type="scientific">Schistosoma curassoni</name>
    <dbReference type="NCBI Taxonomy" id="6186"/>
    <lineage>
        <taxon>Eukaryota</taxon>
        <taxon>Metazoa</taxon>
        <taxon>Spiralia</taxon>
        <taxon>Lophotrochozoa</taxon>
        <taxon>Platyhelminthes</taxon>
        <taxon>Trematoda</taxon>
        <taxon>Digenea</taxon>
        <taxon>Strigeidida</taxon>
        <taxon>Schistosomatoidea</taxon>
        <taxon>Schistosomatidae</taxon>
        <taxon>Schistosoma</taxon>
    </lineage>
</organism>
<dbReference type="Proteomes" id="UP000279833">
    <property type="component" value="Unassembled WGS sequence"/>
</dbReference>
<dbReference type="AlphaFoldDB" id="A0A183KQ82"/>
<dbReference type="WBParaSite" id="SCUD_0001722001-mRNA-1">
    <property type="protein sequence ID" value="SCUD_0001722001-mRNA-1"/>
    <property type="gene ID" value="SCUD_0001722001"/>
</dbReference>
<reference evidence="3" key="1">
    <citation type="submission" date="2016-06" db="UniProtKB">
        <authorList>
            <consortium name="WormBaseParasite"/>
        </authorList>
    </citation>
    <scope>IDENTIFICATION</scope>
</reference>
<gene>
    <name evidence="1" type="ORF">SCUD_LOCUS17219</name>
</gene>
<proteinExistence type="predicted"/>
<evidence type="ECO:0000313" key="3">
    <source>
        <dbReference type="WBParaSite" id="SCUD_0001722001-mRNA-1"/>
    </source>
</evidence>
<accession>A0A183KQ82</accession>
<keyword evidence="2" id="KW-1185">Reference proteome</keyword>